<sequence length="28" mass="2876">MASTNIPIVNSDTSAANSPTIIQFNPAT</sequence>
<name>A0A834W2S9_9FABA</name>
<evidence type="ECO:0000313" key="2">
    <source>
        <dbReference type="EMBL" id="KAF7807232.1"/>
    </source>
</evidence>
<evidence type="ECO:0000313" key="3">
    <source>
        <dbReference type="Proteomes" id="UP000634136"/>
    </source>
</evidence>
<dbReference type="Proteomes" id="UP000634136">
    <property type="component" value="Unassembled WGS sequence"/>
</dbReference>
<protein>
    <submittedName>
        <fullName evidence="2">Uncharacterized protein</fullName>
    </submittedName>
</protein>
<proteinExistence type="predicted"/>
<dbReference type="AlphaFoldDB" id="A0A834W2S9"/>
<evidence type="ECO:0000256" key="1">
    <source>
        <dbReference type="SAM" id="MobiDB-lite"/>
    </source>
</evidence>
<reference evidence="2" key="1">
    <citation type="submission" date="2020-09" db="EMBL/GenBank/DDBJ databases">
        <title>Genome-Enabled Discovery of Anthraquinone Biosynthesis in Senna tora.</title>
        <authorList>
            <person name="Kang S.-H."/>
            <person name="Pandey R.P."/>
            <person name="Lee C.-M."/>
            <person name="Sim J.-S."/>
            <person name="Jeong J.-T."/>
            <person name="Choi B.-S."/>
            <person name="Jung M."/>
            <person name="Ginzburg D."/>
            <person name="Zhao K."/>
            <person name="Won S.Y."/>
            <person name="Oh T.-J."/>
            <person name="Yu Y."/>
            <person name="Kim N.-H."/>
            <person name="Lee O.R."/>
            <person name="Lee T.-H."/>
            <person name="Bashyal P."/>
            <person name="Kim T.-S."/>
            <person name="Lee W.-H."/>
            <person name="Kawkins C."/>
            <person name="Kim C.-K."/>
            <person name="Kim J.S."/>
            <person name="Ahn B.O."/>
            <person name="Rhee S.Y."/>
            <person name="Sohng J.K."/>
        </authorList>
    </citation>
    <scope>NUCLEOTIDE SEQUENCE</scope>
    <source>
        <tissue evidence="2">Leaf</tissue>
    </source>
</reference>
<gene>
    <name evidence="2" type="ORF">G2W53_039393</name>
</gene>
<accession>A0A834W2S9</accession>
<dbReference type="EMBL" id="JAAIUW010000012">
    <property type="protein sequence ID" value="KAF7807232.1"/>
    <property type="molecule type" value="Genomic_DNA"/>
</dbReference>
<comment type="caution">
    <text evidence="2">The sequence shown here is derived from an EMBL/GenBank/DDBJ whole genome shotgun (WGS) entry which is preliminary data.</text>
</comment>
<keyword evidence="3" id="KW-1185">Reference proteome</keyword>
<feature type="region of interest" description="Disordered" evidence="1">
    <location>
        <begin position="1"/>
        <end position="28"/>
    </location>
</feature>
<organism evidence="2 3">
    <name type="scientific">Senna tora</name>
    <dbReference type="NCBI Taxonomy" id="362788"/>
    <lineage>
        <taxon>Eukaryota</taxon>
        <taxon>Viridiplantae</taxon>
        <taxon>Streptophyta</taxon>
        <taxon>Embryophyta</taxon>
        <taxon>Tracheophyta</taxon>
        <taxon>Spermatophyta</taxon>
        <taxon>Magnoliopsida</taxon>
        <taxon>eudicotyledons</taxon>
        <taxon>Gunneridae</taxon>
        <taxon>Pentapetalae</taxon>
        <taxon>rosids</taxon>
        <taxon>fabids</taxon>
        <taxon>Fabales</taxon>
        <taxon>Fabaceae</taxon>
        <taxon>Caesalpinioideae</taxon>
        <taxon>Cassia clade</taxon>
        <taxon>Senna</taxon>
    </lineage>
</organism>